<dbReference type="Proteomes" id="UP000215433">
    <property type="component" value="Unassembled WGS sequence"/>
</dbReference>
<keyword evidence="3" id="KW-1185">Reference proteome</keyword>
<sequence length="100" mass="11161">MSTNTKSQRNKIQHDYAQLQDDSLTTSFDADAMYVATLAIINIAETLERIAKTLENVDKQLQTTMARAWAEGYAANSPSHMIGPYHAPRNPYDGSTPEEE</sequence>
<evidence type="ECO:0000313" key="3">
    <source>
        <dbReference type="Proteomes" id="UP000215433"/>
    </source>
</evidence>
<evidence type="ECO:0000313" key="2">
    <source>
        <dbReference type="EMBL" id="OXN01642.1"/>
    </source>
</evidence>
<organism evidence="2 3">
    <name type="scientific">Bifidobacterium vansinderenii</name>
    <dbReference type="NCBI Taxonomy" id="1984871"/>
    <lineage>
        <taxon>Bacteria</taxon>
        <taxon>Bacillati</taxon>
        <taxon>Actinomycetota</taxon>
        <taxon>Actinomycetes</taxon>
        <taxon>Bifidobacteriales</taxon>
        <taxon>Bifidobacteriaceae</taxon>
        <taxon>Bifidobacterium</taxon>
    </lineage>
</organism>
<accession>A0A229W1A2</accession>
<feature type="region of interest" description="Disordered" evidence="1">
    <location>
        <begin position="76"/>
        <end position="100"/>
    </location>
</feature>
<dbReference type="EMBL" id="NEWD01000002">
    <property type="protein sequence ID" value="OXN01642.1"/>
    <property type="molecule type" value="Genomic_DNA"/>
</dbReference>
<comment type="caution">
    <text evidence="2">The sequence shown here is derived from an EMBL/GenBank/DDBJ whole genome shotgun (WGS) entry which is preliminary data.</text>
</comment>
<evidence type="ECO:0000256" key="1">
    <source>
        <dbReference type="SAM" id="MobiDB-lite"/>
    </source>
</evidence>
<proteinExistence type="predicted"/>
<gene>
    <name evidence="2" type="ORF">Tam10B_0084</name>
</gene>
<dbReference type="RefSeq" id="WP_093959311.1">
    <property type="nucleotide sequence ID" value="NZ_NEWD01000002.1"/>
</dbReference>
<reference evidence="2 3" key="1">
    <citation type="submission" date="2017-05" db="EMBL/GenBank/DDBJ databases">
        <title>Bifidobacterium vansinderenii sp. nov.</title>
        <authorList>
            <person name="Lugli G.A."/>
            <person name="Duranti S."/>
            <person name="Mangifesta M."/>
        </authorList>
    </citation>
    <scope>NUCLEOTIDE SEQUENCE [LARGE SCALE GENOMIC DNA]</scope>
    <source>
        <strain evidence="2 3">Tam10B</strain>
    </source>
</reference>
<dbReference type="AlphaFoldDB" id="A0A229W1A2"/>
<name>A0A229W1A2_9BIFI</name>
<protein>
    <submittedName>
        <fullName evidence="2">Uncharacterized protein</fullName>
    </submittedName>
</protein>